<organism evidence="1 2">
    <name type="scientific">Collybiopsis luxurians FD-317 M1</name>
    <dbReference type="NCBI Taxonomy" id="944289"/>
    <lineage>
        <taxon>Eukaryota</taxon>
        <taxon>Fungi</taxon>
        <taxon>Dikarya</taxon>
        <taxon>Basidiomycota</taxon>
        <taxon>Agaricomycotina</taxon>
        <taxon>Agaricomycetes</taxon>
        <taxon>Agaricomycetidae</taxon>
        <taxon>Agaricales</taxon>
        <taxon>Marasmiineae</taxon>
        <taxon>Omphalotaceae</taxon>
        <taxon>Collybiopsis</taxon>
        <taxon>Collybiopsis luxurians</taxon>
    </lineage>
</organism>
<dbReference type="Proteomes" id="UP000053593">
    <property type="component" value="Unassembled WGS sequence"/>
</dbReference>
<name>A0A0D0B6X0_9AGAR</name>
<evidence type="ECO:0000313" key="1">
    <source>
        <dbReference type="EMBL" id="KIK59200.1"/>
    </source>
</evidence>
<accession>A0A0D0B6X0</accession>
<dbReference type="EMBL" id="KN834781">
    <property type="protein sequence ID" value="KIK59200.1"/>
    <property type="molecule type" value="Genomic_DNA"/>
</dbReference>
<sequence>MEAHIRRNTVEEIEPMITKVAANPVEVHSIAAVDQHFPASWLSTKFEQHHGNNYLDHSSVFLSNDDHGRVEAQYSRGLELPVFVAEQAEVGPEVVEVAELYLLKGNMLTFKFSHLSFALFEALSNAGEDQSNYIECIRIDDSAELVQSNVGHMQRIEQ</sequence>
<keyword evidence="2" id="KW-1185">Reference proteome</keyword>
<protein>
    <submittedName>
        <fullName evidence="1">Uncharacterized protein</fullName>
    </submittedName>
</protein>
<gene>
    <name evidence="1" type="ORF">GYMLUDRAFT_60398</name>
</gene>
<proteinExistence type="predicted"/>
<dbReference type="HOGENOM" id="CLU_1669565_0_0_1"/>
<dbReference type="AlphaFoldDB" id="A0A0D0B6X0"/>
<evidence type="ECO:0000313" key="2">
    <source>
        <dbReference type="Proteomes" id="UP000053593"/>
    </source>
</evidence>
<reference evidence="1 2" key="1">
    <citation type="submission" date="2014-04" db="EMBL/GenBank/DDBJ databases">
        <title>Evolutionary Origins and Diversification of the Mycorrhizal Mutualists.</title>
        <authorList>
            <consortium name="DOE Joint Genome Institute"/>
            <consortium name="Mycorrhizal Genomics Consortium"/>
            <person name="Kohler A."/>
            <person name="Kuo A."/>
            <person name="Nagy L.G."/>
            <person name="Floudas D."/>
            <person name="Copeland A."/>
            <person name="Barry K.W."/>
            <person name="Cichocki N."/>
            <person name="Veneault-Fourrey C."/>
            <person name="LaButti K."/>
            <person name="Lindquist E.A."/>
            <person name="Lipzen A."/>
            <person name="Lundell T."/>
            <person name="Morin E."/>
            <person name="Murat C."/>
            <person name="Riley R."/>
            <person name="Ohm R."/>
            <person name="Sun H."/>
            <person name="Tunlid A."/>
            <person name="Henrissat B."/>
            <person name="Grigoriev I.V."/>
            <person name="Hibbett D.S."/>
            <person name="Martin F."/>
        </authorList>
    </citation>
    <scope>NUCLEOTIDE SEQUENCE [LARGE SCALE GENOMIC DNA]</scope>
    <source>
        <strain evidence="1 2">FD-317 M1</strain>
    </source>
</reference>